<dbReference type="EMBL" id="SNSC02000007">
    <property type="protein sequence ID" value="TID23050.1"/>
    <property type="molecule type" value="Genomic_DNA"/>
</dbReference>
<comment type="caution">
    <text evidence="1">The sequence shown here is derived from an EMBL/GenBank/DDBJ whole genome shotgun (WGS) entry which is preliminary data.</text>
</comment>
<keyword evidence="1" id="KW-0346">Stress response</keyword>
<gene>
    <name evidence="1" type="ORF">E6O75_ATG02224</name>
</gene>
<organism evidence="1 2">
    <name type="scientific">Venturia nashicola</name>
    <dbReference type="NCBI Taxonomy" id="86259"/>
    <lineage>
        <taxon>Eukaryota</taxon>
        <taxon>Fungi</taxon>
        <taxon>Dikarya</taxon>
        <taxon>Ascomycota</taxon>
        <taxon>Pezizomycotina</taxon>
        <taxon>Dothideomycetes</taxon>
        <taxon>Pleosporomycetidae</taxon>
        <taxon>Venturiales</taxon>
        <taxon>Venturiaceae</taxon>
        <taxon>Venturia</taxon>
    </lineage>
</organism>
<name>A0A4Z1PIK1_9PEZI</name>
<proteinExistence type="predicted"/>
<keyword evidence="2" id="KW-1185">Reference proteome</keyword>
<evidence type="ECO:0000313" key="2">
    <source>
        <dbReference type="Proteomes" id="UP000298493"/>
    </source>
</evidence>
<protein>
    <submittedName>
        <fullName evidence="1">Heat shock protein Hsp70</fullName>
    </submittedName>
</protein>
<reference evidence="1 2" key="1">
    <citation type="submission" date="2019-04" db="EMBL/GenBank/DDBJ databases">
        <title>High contiguity whole genome sequence and gene annotation resource for two Venturia nashicola isolates.</title>
        <authorList>
            <person name="Prokchorchik M."/>
            <person name="Won K."/>
            <person name="Lee Y."/>
            <person name="Choi E.D."/>
            <person name="Segonzac C."/>
            <person name="Sohn K.H."/>
        </authorList>
    </citation>
    <scope>NUCLEOTIDE SEQUENCE [LARGE SCALE GENOMIC DNA]</scope>
    <source>
        <strain evidence="1 2">PRI2</strain>
    </source>
</reference>
<sequence length="122" mass="13648">MVVYYIDAISPLRIRELVPGLGGNFGSTAINRALLGWLSTTFGDSFNNIDDAKTRPRSVLMNQFEEQKSIFGTESCRPGKKESEYLVRLAMKDVVYGLPYDHVECNVVISKAVMESLFSHPV</sequence>
<dbReference type="AlphaFoldDB" id="A0A4Z1PIK1"/>
<accession>A0A4Z1PIK1</accession>
<dbReference type="Proteomes" id="UP000298493">
    <property type="component" value="Unassembled WGS sequence"/>
</dbReference>
<evidence type="ECO:0000313" key="1">
    <source>
        <dbReference type="EMBL" id="TID23050.1"/>
    </source>
</evidence>